<name>A0A1N7SWA6_9BURK</name>
<proteinExistence type="predicted"/>
<evidence type="ECO:0000313" key="2">
    <source>
        <dbReference type="Proteomes" id="UP000195569"/>
    </source>
</evidence>
<comment type="caution">
    <text evidence="1">The sequence shown here is derived from an EMBL/GenBank/DDBJ whole genome shotgun (WGS) entry which is preliminary data.</text>
</comment>
<dbReference type="EMBL" id="CYGY02000138">
    <property type="protein sequence ID" value="SIT51769.1"/>
    <property type="molecule type" value="Genomic_DNA"/>
</dbReference>
<sequence>MVLLKGIGTIDVTNLDMDLTGHSYVGDRRDPLGSLLHHPSRHAAQQTVRPLTQDAERERLLGFQPLTSGLPDTSTVRNCRRLC</sequence>
<evidence type="ECO:0000313" key="1">
    <source>
        <dbReference type="EMBL" id="SIT51769.1"/>
    </source>
</evidence>
<accession>A0A1N7SWA6</accession>
<reference evidence="1" key="1">
    <citation type="submission" date="2016-12" db="EMBL/GenBank/DDBJ databases">
        <authorList>
            <person name="Moulin L."/>
        </authorList>
    </citation>
    <scope>NUCLEOTIDE SEQUENCE [LARGE SCALE GENOMIC DNA]</scope>
    <source>
        <strain evidence="1">STM 7183</strain>
    </source>
</reference>
<dbReference type="AlphaFoldDB" id="A0A1N7SWA6"/>
<dbReference type="Proteomes" id="UP000195569">
    <property type="component" value="Unassembled WGS sequence"/>
</dbReference>
<gene>
    <name evidence="1" type="ORF">BN2476_1380030</name>
</gene>
<organism evidence="1 2">
    <name type="scientific">Paraburkholderia piptadeniae</name>
    <dbReference type="NCBI Taxonomy" id="1701573"/>
    <lineage>
        <taxon>Bacteria</taxon>
        <taxon>Pseudomonadati</taxon>
        <taxon>Pseudomonadota</taxon>
        <taxon>Betaproteobacteria</taxon>
        <taxon>Burkholderiales</taxon>
        <taxon>Burkholderiaceae</taxon>
        <taxon>Paraburkholderia</taxon>
    </lineage>
</organism>
<protein>
    <submittedName>
        <fullName evidence="1">Uncharacterized protein</fullName>
    </submittedName>
</protein>
<keyword evidence="2" id="KW-1185">Reference proteome</keyword>